<evidence type="ECO:0000313" key="1">
    <source>
        <dbReference type="EMBL" id="CRZ09231.1"/>
    </source>
</evidence>
<sequence>LCALAPDGDLAFGLAVSRLRGHSMDEVKGSARHEKANFPSETNGTAAMLIARAVAKLIPKAHLNAEPSYPSLTRGEIQIKCPELCEKPEDDFSDRIVHIIETGIASCQDIFTFSEDKALNVDLSPSSSQLWVQPHFPNTSAASIPSIVKLKFNKSRHTLTIQFKVGDGTNSKSISAKATNVKGETVMVGRKVAPLATHSIEVTDVVLDELSRFVEVKALLGSLPQSQKELFEQSAHRSVQAVLERFQNLIYSQGFAAASDLHNRS</sequence>
<organism evidence="1">
    <name type="scientific">Spongospora subterranea</name>
    <dbReference type="NCBI Taxonomy" id="70186"/>
    <lineage>
        <taxon>Eukaryota</taxon>
        <taxon>Sar</taxon>
        <taxon>Rhizaria</taxon>
        <taxon>Endomyxa</taxon>
        <taxon>Phytomyxea</taxon>
        <taxon>Plasmodiophorida</taxon>
        <taxon>Plasmodiophoridae</taxon>
        <taxon>Spongospora</taxon>
    </lineage>
</organism>
<feature type="non-terminal residue" evidence="1">
    <location>
        <position position="1"/>
    </location>
</feature>
<name>A0A0H5R5V0_9EUKA</name>
<accession>A0A0H5R5V0</accession>
<dbReference type="EMBL" id="HACM01008789">
    <property type="protein sequence ID" value="CRZ09231.1"/>
    <property type="molecule type" value="Transcribed_RNA"/>
</dbReference>
<proteinExistence type="predicted"/>
<dbReference type="AlphaFoldDB" id="A0A0H5R5V0"/>
<protein>
    <submittedName>
        <fullName evidence="1">Uncharacterized protein</fullName>
    </submittedName>
</protein>
<reference evidence="1" key="1">
    <citation type="submission" date="2015-04" db="EMBL/GenBank/DDBJ databases">
        <title>The genome sequence of the plant pathogenic Rhizarian Plasmodiophora brassicae reveals insights in its biotrophic life cycle and the origin of chitin synthesis.</title>
        <authorList>
            <person name="Schwelm A."/>
            <person name="Fogelqvist J."/>
            <person name="Knaust A."/>
            <person name="Julke S."/>
            <person name="Lilja T."/>
            <person name="Dhandapani V."/>
            <person name="Bonilla-Rosso G."/>
            <person name="Karlsson M."/>
            <person name="Shevchenko A."/>
            <person name="Choi S.R."/>
            <person name="Kim H.G."/>
            <person name="Park J.Y."/>
            <person name="Lim Y.P."/>
            <person name="Ludwig-Muller J."/>
            <person name="Dixelius C."/>
        </authorList>
    </citation>
    <scope>NUCLEOTIDE SEQUENCE</scope>
    <source>
        <tissue evidence="1">Potato root galls</tissue>
    </source>
</reference>